<dbReference type="InterPro" id="IPR015943">
    <property type="entry name" value="WD40/YVTN_repeat-like_dom_sf"/>
</dbReference>
<keyword evidence="1" id="KW-0732">Signal</keyword>
<feature type="chain" id="PRO_5004628335" description="SMP-30/Gluconolactonase/LRE-like region domain-containing protein" evidence="1">
    <location>
        <begin position="23"/>
        <end position="626"/>
    </location>
</feature>
<protein>
    <recommendedName>
        <fullName evidence="4">SMP-30/Gluconolactonase/LRE-like region domain-containing protein</fullName>
    </recommendedName>
</protein>
<dbReference type="EMBL" id="ATDL01000015">
    <property type="protein sequence ID" value="ERJ58943.1"/>
    <property type="molecule type" value="Genomic_DNA"/>
</dbReference>
<gene>
    <name evidence="2" type="ORF">M472_09180</name>
</gene>
<dbReference type="Gene3D" id="2.130.10.10">
    <property type="entry name" value="YVTN repeat-like/Quinoprotein amine dehydrogenase"/>
    <property type="match status" value="1"/>
</dbReference>
<dbReference type="AlphaFoldDB" id="U2J8E8"/>
<feature type="signal peptide" evidence="1">
    <location>
        <begin position="1"/>
        <end position="22"/>
    </location>
</feature>
<dbReference type="SUPFAM" id="SSF50998">
    <property type="entry name" value="Quinoprotein alcohol dehydrogenase-like"/>
    <property type="match status" value="1"/>
</dbReference>
<dbReference type="OrthoDB" id="2488082at2"/>
<dbReference type="Proteomes" id="UP000016584">
    <property type="component" value="Unassembled WGS sequence"/>
</dbReference>
<proteinExistence type="predicted"/>
<sequence length="626" mass="68844">MIKTKALLFFLLIHTMISIATAQKERKFTFEELGKPIRMNLPIELVTKATETGPIAWAGLTDAERSALIGVHMESGQLTQVDLTPYGKANSVLIFKHNEQTLYLFAGNKGRFLKYDIPSGTLSTVGPPSAATYWVSGSYTVAPDGKIYVGTFPQGGLSILDPDTEQVEHKTHISTNAGMEYIIKPVSDADGIIYLPHGMHHGELWSFNPTTKEQQQLLPEDLQTYGAPVLWKASDGKVYGKKGNTTFSCMATGITPGPTQPAQIETDCLWNGKTAVLINENGHLEVKDNNSKQTSIIKSTFVPSAKLVFSISDVHNGKLYGSSMKPGHMFSYDMQTGELRNMGRITRGSTQIYDLLSYGKGLFTSSYTGGYIEYFDPSLPKSTDNPRLLAYLHKSDKQERPVQLTLASYGNIYSPTAPIKGHLGGTLVQIDPKNMKTKTFKDLIPNQSYTSVTDIPETDEIFVTSSIGGGSSAKPTEKEAWVFLWNTKTNSISYKTQPITAATSYTKAVRATNGNIYGFTSDQFYVFDPIKREIQHRGEIKVSNSKTKARIVPSEKTGTDGLLYLIDSQGGHLLSIDPSTNSVQVLASHPSLQGARFAKIQEDGYLYYPSGSSLMRVRITNNQKSI</sequence>
<evidence type="ECO:0000256" key="1">
    <source>
        <dbReference type="SAM" id="SignalP"/>
    </source>
</evidence>
<comment type="caution">
    <text evidence="2">The sequence shown here is derived from an EMBL/GenBank/DDBJ whole genome shotgun (WGS) entry which is preliminary data.</text>
</comment>
<dbReference type="SUPFAM" id="SSF63829">
    <property type="entry name" value="Calcium-dependent phosphotriesterase"/>
    <property type="match status" value="1"/>
</dbReference>
<evidence type="ECO:0000313" key="3">
    <source>
        <dbReference type="Proteomes" id="UP000016584"/>
    </source>
</evidence>
<dbReference type="PATRIC" id="fig|1346330.5.peg.2276"/>
<dbReference type="eggNOG" id="COG4257">
    <property type="taxonomic scope" value="Bacteria"/>
</dbReference>
<name>U2J8E8_9SPHI</name>
<organism evidence="2 3">
    <name type="scientific">Sphingobacterium paucimobilis HER1398</name>
    <dbReference type="NCBI Taxonomy" id="1346330"/>
    <lineage>
        <taxon>Bacteria</taxon>
        <taxon>Pseudomonadati</taxon>
        <taxon>Bacteroidota</taxon>
        <taxon>Sphingobacteriia</taxon>
        <taxon>Sphingobacteriales</taxon>
        <taxon>Sphingobacteriaceae</taxon>
        <taxon>Sphingobacterium</taxon>
    </lineage>
</organism>
<dbReference type="STRING" id="1346330.M472_09180"/>
<dbReference type="RefSeq" id="WP_021070436.1">
    <property type="nucleotide sequence ID" value="NZ_ATDL01000015.1"/>
</dbReference>
<evidence type="ECO:0008006" key="4">
    <source>
        <dbReference type="Google" id="ProtNLM"/>
    </source>
</evidence>
<reference evidence="2 3" key="1">
    <citation type="journal article" date="2013" name="Genome Announc.">
        <title>The Draft Genome Sequence of Sphingomonas paucimobilis Strain HER1398 (Proteobacteria), Host to the Giant PAU Phage, Indicates That It Is a Member of the Genus Sphingobacterium (Bacteroidetes).</title>
        <authorList>
            <person name="White R.A.III."/>
            <person name="Suttle C.A."/>
        </authorList>
    </citation>
    <scope>NUCLEOTIDE SEQUENCE [LARGE SCALE GENOMIC DNA]</scope>
    <source>
        <strain evidence="2 3">HER1398</strain>
    </source>
</reference>
<evidence type="ECO:0000313" key="2">
    <source>
        <dbReference type="EMBL" id="ERJ58943.1"/>
    </source>
</evidence>
<keyword evidence="3" id="KW-1185">Reference proteome</keyword>
<dbReference type="InterPro" id="IPR011047">
    <property type="entry name" value="Quinoprotein_ADH-like_sf"/>
</dbReference>
<accession>U2J8E8</accession>